<evidence type="ECO:0000256" key="2">
    <source>
        <dbReference type="SAM" id="MobiDB-lite"/>
    </source>
</evidence>
<comment type="similarity">
    <text evidence="1">Belongs to the heparin-binding growth factors family.</text>
</comment>
<proteinExistence type="inferred from homology"/>
<protein>
    <submittedName>
        <fullName evidence="4 5">Pneumococcal serine-rich repeat protein isoform X1</fullName>
    </submittedName>
</protein>
<feature type="region of interest" description="Disordered" evidence="2">
    <location>
        <begin position="939"/>
        <end position="993"/>
    </location>
</feature>
<dbReference type="InterPro" id="IPR002209">
    <property type="entry name" value="Fibroblast_GF_fam"/>
</dbReference>
<feature type="compositionally biased region" description="Polar residues" evidence="2">
    <location>
        <begin position="945"/>
        <end position="968"/>
    </location>
</feature>
<dbReference type="RefSeq" id="XP_049306739.1">
    <property type="nucleotide sequence ID" value="XM_049450782.1"/>
</dbReference>
<reference evidence="4 5" key="1">
    <citation type="submission" date="2025-05" db="UniProtKB">
        <authorList>
            <consortium name="RefSeq"/>
        </authorList>
    </citation>
    <scope>IDENTIFICATION</scope>
    <source>
        <tissue evidence="4 5">Adult</tissue>
    </source>
</reference>
<evidence type="ECO:0000313" key="8">
    <source>
        <dbReference type="RefSeq" id="XP_049306741.1"/>
    </source>
</evidence>
<feature type="compositionally biased region" description="Low complexity" evidence="2">
    <location>
        <begin position="327"/>
        <end position="336"/>
    </location>
</feature>
<dbReference type="GeneID" id="105230165"/>
<evidence type="ECO:0000313" key="4">
    <source>
        <dbReference type="RefSeq" id="XP_049306737.1"/>
    </source>
</evidence>
<dbReference type="InterPro" id="IPR008996">
    <property type="entry name" value="IL1/FGF"/>
</dbReference>
<evidence type="ECO:0000313" key="7">
    <source>
        <dbReference type="RefSeq" id="XP_049306740.1"/>
    </source>
</evidence>
<accession>A0ABM3JBY5</accession>
<feature type="compositionally biased region" description="Low complexity" evidence="2">
    <location>
        <begin position="969"/>
        <end position="985"/>
    </location>
</feature>
<feature type="compositionally biased region" description="Basic residues" evidence="2">
    <location>
        <begin position="893"/>
        <end position="904"/>
    </location>
</feature>
<feature type="compositionally biased region" description="Low complexity" evidence="2">
    <location>
        <begin position="222"/>
        <end position="233"/>
    </location>
</feature>
<feature type="compositionally biased region" description="Low complexity" evidence="2">
    <location>
        <begin position="540"/>
        <end position="561"/>
    </location>
</feature>
<feature type="region of interest" description="Disordered" evidence="2">
    <location>
        <begin position="442"/>
        <end position="476"/>
    </location>
</feature>
<keyword evidence="3" id="KW-1185">Reference proteome</keyword>
<feature type="compositionally biased region" description="Polar residues" evidence="2">
    <location>
        <begin position="374"/>
        <end position="384"/>
    </location>
</feature>
<dbReference type="RefSeq" id="XP_049306740.1">
    <property type="nucleotide sequence ID" value="XM_049450783.1"/>
</dbReference>
<feature type="region of interest" description="Disordered" evidence="2">
    <location>
        <begin position="539"/>
        <end position="561"/>
    </location>
</feature>
<gene>
    <name evidence="4 5 6 7 8" type="primary">LOC105230165</name>
</gene>
<name>A0ABM3JBY5_BACDO</name>
<evidence type="ECO:0000313" key="6">
    <source>
        <dbReference type="RefSeq" id="XP_049306739.1"/>
    </source>
</evidence>
<dbReference type="Gene3D" id="2.80.10.50">
    <property type="match status" value="1"/>
</dbReference>
<evidence type="ECO:0000313" key="3">
    <source>
        <dbReference type="Proteomes" id="UP001652620"/>
    </source>
</evidence>
<dbReference type="RefSeq" id="XP_049306738.1">
    <property type="nucleotide sequence ID" value="XM_049450781.1"/>
</dbReference>
<feature type="region of interest" description="Disordered" evidence="2">
    <location>
        <begin position="893"/>
        <end position="920"/>
    </location>
</feature>
<feature type="region of interest" description="Disordered" evidence="2">
    <location>
        <begin position="659"/>
        <end position="685"/>
    </location>
</feature>
<dbReference type="Proteomes" id="UP001652620">
    <property type="component" value="Chromosome 3"/>
</dbReference>
<dbReference type="RefSeq" id="XP_049306741.1">
    <property type="nucleotide sequence ID" value="XM_049450784.1"/>
</dbReference>
<dbReference type="SUPFAM" id="SSF50353">
    <property type="entry name" value="Cytokine"/>
    <property type="match status" value="1"/>
</dbReference>
<feature type="compositionally biased region" description="Basic residues" evidence="2">
    <location>
        <begin position="350"/>
        <end position="372"/>
    </location>
</feature>
<sequence length="1194" mass="130343">MLPQLTVYAKIIYLLMVVISGALCTVEDYVIMSQCAHNKAIHVAAEGTVSVTDISQTQNITIVGLPDYVNNNLKIALYAKETQRYLCFNDQWKLVGMKELRDTCYFNETIVHGYFVFRSVVDLQRRVGFTHRGKAVGPKKNVNDACYLFTKIQADQFFHQHTDYFAPKSKSTKIISGIANAPQTTTATHTTSGASARSASQRAALSAAATTATVTATAAQRNYNSNNKLLRTNNKNKRVNGVRSSNTSNNNNRNSNNNQNEEYTNGHSSNLSSSSSSNNNNNSNQSSNINHNNSSNLVSNSQQQVDLSQQKQHNNNSNGRTREHVRQQQQHQQQQHQVRHHHNDPNLIARRQHHEHKQKRRQHQRQQQRLRSGKITSPATTTVAQERASATTTTRAIYSTTATGAVAHSKQQHEKDALHEPQPATVANVAAKAATATSIIMKSTTTIANKRKGRRRKGRKQRKQQQAQRAQQQMLPLAARESTKAAHTPTPTAWLWSDSPTPSLSSLSTQMLADVPSSLSPATTFGDYSGEWQTSVPTNVDATSVDSKASSSSTPTLSTLPSDTPTAIYLASTTDLSDGASSLTPTSDYNNNTDFTSVAPADEESSLNATLITEIDESRMWPEPTIALDEQLNSITSEQQQHFTTQNVATSVSTAESIAPTSTTWSESSEQNWSSSTPTKDTDDLETVFPSPTAIVDTESVAATAIFSEDGNVTEETQTLAEATDLYATINSTSSEIEAQSSSNTYNDDGNTEALTEVGDTQSTTTAQRKVHSLSAERGNIGHMWRKQSGIAASIATLLHQQLLATSASSGNVYAWRPQRGEEYSDEIIVATGRPVAAELETTTDVASGDRATWWQHHMNHSGTNFWDKGIADEVPNSGDDADLDWLKHLTKQRTASKRRHNNRKANNNSSRDVEAVSQPPLQALSTSVSSLSFGKKYVPEGKTQRQSSKAHSGSNKLPAATTTAHEYSSTMATSRSSSATTHSAGVITPATTTARMNDNTLATTTTMQHLYPLQQLLGNKTILPLHNPPALVHFDGNSNHLAHTHTPTVSTLSTTTSAAAPTSTTVAGDATTAVAALTTKKSIRISTQKLLATPFHQLTYVRNNAGDIDIDNMDNISVYPDLLEESGELAEQRSTERAETDATRNSRLTIVSGYLPTSATATLPESIRLAKVKINKERKRMMSLRKRHSRRHA</sequence>
<dbReference type="RefSeq" id="XP_049306737.1">
    <property type="nucleotide sequence ID" value="XM_049450780.1"/>
</dbReference>
<organism evidence="3 8">
    <name type="scientific">Bactrocera dorsalis</name>
    <name type="common">Oriental fruit fly</name>
    <name type="synonym">Dacus dorsalis</name>
    <dbReference type="NCBI Taxonomy" id="27457"/>
    <lineage>
        <taxon>Eukaryota</taxon>
        <taxon>Metazoa</taxon>
        <taxon>Ecdysozoa</taxon>
        <taxon>Arthropoda</taxon>
        <taxon>Hexapoda</taxon>
        <taxon>Insecta</taxon>
        <taxon>Pterygota</taxon>
        <taxon>Neoptera</taxon>
        <taxon>Endopterygota</taxon>
        <taxon>Diptera</taxon>
        <taxon>Brachycera</taxon>
        <taxon>Muscomorpha</taxon>
        <taxon>Tephritoidea</taxon>
        <taxon>Tephritidae</taxon>
        <taxon>Bactrocera</taxon>
        <taxon>Bactrocera</taxon>
    </lineage>
</organism>
<feature type="region of interest" description="Disordered" evidence="2">
    <location>
        <begin position="222"/>
        <end position="394"/>
    </location>
</feature>
<feature type="compositionally biased region" description="Basic residues" evidence="2">
    <location>
        <begin position="449"/>
        <end position="463"/>
    </location>
</feature>
<feature type="compositionally biased region" description="Low complexity" evidence="2">
    <location>
        <begin position="660"/>
        <end position="679"/>
    </location>
</feature>
<dbReference type="CDD" id="cd23307">
    <property type="entry name" value="beta-trefoil_FGF8-like"/>
    <property type="match status" value="1"/>
</dbReference>
<evidence type="ECO:0000313" key="5">
    <source>
        <dbReference type="RefSeq" id="XP_049306738.1"/>
    </source>
</evidence>
<dbReference type="Pfam" id="PF00167">
    <property type="entry name" value="FGF"/>
    <property type="match status" value="1"/>
</dbReference>
<feature type="compositionally biased region" description="Low complexity" evidence="2">
    <location>
        <begin position="464"/>
        <end position="473"/>
    </location>
</feature>
<feature type="compositionally biased region" description="Low complexity" evidence="2">
    <location>
        <begin position="241"/>
        <end position="312"/>
    </location>
</feature>
<evidence type="ECO:0000256" key="1">
    <source>
        <dbReference type="ARBA" id="ARBA00007936"/>
    </source>
</evidence>